<dbReference type="PROSITE" id="PS00893">
    <property type="entry name" value="NUDIX_BOX"/>
    <property type="match status" value="1"/>
</dbReference>
<comment type="cofactor">
    <cofactor evidence="1">
        <name>Mg(2+)</name>
        <dbReference type="ChEBI" id="CHEBI:18420"/>
    </cofactor>
</comment>
<organism evidence="4 5">
    <name type="scientific">Candidatus Komeilibacteria bacterium RIFCSPLOWO2_01_FULL_52_15</name>
    <dbReference type="NCBI Taxonomy" id="1798551"/>
    <lineage>
        <taxon>Bacteria</taxon>
        <taxon>Candidatus Komeiliibacteriota</taxon>
    </lineage>
</organism>
<evidence type="ECO:0000313" key="5">
    <source>
        <dbReference type="Proteomes" id="UP000178248"/>
    </source>
</evidence>
<dbReference type="PANTHER" id="PTHR43046:SF14">
    <property type="entry name" value="MUTT_NUDIX FAMILY PROTEIN"/>
    <property type="match status" value="1"/>
</dbReference>
<dbReference type="GO" id="GO:0016787">
    <property type="term" value="F:hydrolase activity"/>
    <property type="evidence" value="ECO:0007669"/>
    <property type="project" value="UniProtKB-KW"/>
</dbReference>
<dbReference type="SUPFAM" id="SSF55811">
    <property type="entry name" value="Nudix"/>
    <property type="match status" value="1"/>
</dbReference>
<dbReference type="AlphaFoldDB" id="A0A1G2BMU4"/>
<accession>A0A1G2BMU4</accession>
<dbReference type="EMBL" id="MHKM01000047">
    <property type="protein sequence ID" value="OGY90453.1"/>
    <property type="molecule type" value="Genomic_DNA"/>
</dbReference>
<comment type="caution">
    <text evidence="4">The sequence shown here is derived from an EMBL/GenBank/DDBJ whole genome shotgun (WGS) entry which is preliminary data.</text>
</comment>
<name>A0A1G2BMU4_9BACT</name>
<dbReference type="PANTHER" id="PTHR43046">
    <property type="entry name" value="GDP-MANNOSE MANNOSYL HYDROLASE"/>
    <property type="match status" value="1"/>
</dbReference>
<proteinExistence type="predicted"/>
<evidence type="ECO:0000256" key="2">
    <source>
        <dbReference type="ARBA" id="ARBA00022801"/>
    </source>
</evidence>
<reference evidence="4 5" key="1">
    <citation type="journal article" date="2016" name="Nat. Commun.">
        <title>Thousands of microbial genomes shed light on interconnected biogeochemical processes in an aquifer system.</title>
        <authorList>
            <person name="Anantharaman K."/>
            <person name="Brown C.T."/>
            <person name="Hug L.A."/>
            <person name="Sharon I."/>
            <person name="Castelle C.J."/>
            <person name="Probst A.J."/>
            <person name="Thomas B.C."/>
            <person name="Singh A."/>
            <person name="Wilkins M.J."/>
            <person name="Karaoz U."/>
            <person name="Brodie E.L."/>
            <person name="Williams K.H."/>
            <person name="Hubbard S.S."/>
            <person name="Banfield J.F."/>
        </authorList>
    </citation>
    <scope>NUCLEOTIDE SEQUENCE [LARGE SCALE GENOMIC DNA]</scope>
</reference>
<evidence type="ECO:0000256" key="1">
    <source>
        <dbReference type="ARBA" id="ARBA00001946"/>
    </source>
</evidence>
<keyword evidence="2" id="KW-0378">Hydrolase</keyword>
<dbReference type="InterPro" id="IPR000086">
    <property type="entry name" value="NUDIX_hydrolase_dom"/>
</dbReference>
<dbReference type="InterPro" id="IPR015797">
    <property type="entry name" value="NUDIX_hydrolase-like_dom_sf"/>
</dbReference>
<evidence type="ECO:0000259" key="3">
    <source>
        <dbReference type="PROSITE" id="PS51462"/>
    </source>
</evidence>
<evidence type="ECO:0000313" key="4">
    <source>
        <dbReference type="EMBL" id="OGY90453.1"/>
    </source>
</evidence>
<sequence length="171" mass="19303">MPSKNSKKVICHDIDGKTYEFDSSELRFRPSVYGILIKDNKILLSPQWDGYDFPGGGMELHETVHEGLVREFLEETGFTVQPQQLIACESSFFYPKYSKLSTQPANTVLIYYTVTLVKGRLSTDGFDETEKAYAKIAEWIDLDKIEALKFLNPVDSVAIIHKALTLTKASA</sequence>
<dbReference type="InterPro" id="IPR020084">
    <property type="entry name" value="NUDIX_hydrolase_CS"/>
</dbReference>
<dbReference type="Pfam" id="PF00293">
    <property type="entry name" value="NUDIX"/>
    <property type="match status" value="1"/>
</dbReference>
<feature type="domain" description="Nudix hydrolase" evidence="3">
    <location>
        <begin position="27"/>
        <end position="163"/>
    </location>
</feature>
<protein>
    <recommendedName>
        <fullName evidence="3">Nudix hydrolase domain-containing protein</fullName>
    </recommendedName>
</protein>
<gene>
    <name evidence="4" type="ORF">A3B30_03175</name>
</gene>
<dbReference type="Proteomes" id="UP000178248">
    <property type="component" value="Unassembled WGS sequence"/>
</dbReference>
<dbReference type="PROSITE" id="PS51462">
    <property type="entry name" value="NUDIX"/>
    <property type="match status" value="1"/>
</dbReference>
<dbReference type="Gene3D" id="3.90.79.10">
    <property type="entry name" value="Nucleoside Triphosphate Pyrophosphohydrolase"/>
    <property type="match status" value="1"/>
</dbReference>
<dbReference type="STRING" id="1798551.A3B30_03175"/>